<accession>A0A1Y3B4T5</accession>
<organism evidence="1 2">
    <name type="scientific">Euroglyphus maynei</name>
    <name type="common">Mayne's house dust mite</name>
    <dbReference type="NCBI Taxonomy" id="6958"/>
    <lineage>
        <taxon>Eukaryota</taxon>
        <taxon>Metazoa</taxon>
        <taxon>Ecdysozoa</taxon>
        <taxon>Arthropoda</taxon>
        <taxon>Chelicerata</taxon>
        <taxon>Arachnida</taxon>
        <taxon>Acari</taxon>
        <taxon>Acariformes</taxon>
        <taxon>Sarcoptiformes</taxon>
        <taxon>Astigmata</taxon>
        <taxon>Psoroptidia</taxon>
        <taxon>Analgoidea</taxon>
        <taxon>Pyroglyphidae</taxon>
        <taxon>Pyroglyphinae</taxon>
        <taxon>Euroglyphus</taxon>
    </lineage>
</organism>
<name>A0A1Y3B4T5_EURMA</name>
<gene>
    <name evidence="1" type="ORF">BLA29_007403</name>
</gene>
<evidence type="ECO:0000313" key="1">
    <source>
        <dbReference type="EMBL" id="OTF74616.1"/>
    </source>
</evidence>
<sequence>MRCADRSLTIPCMTDNGRETLMDLFRSIKGDIVNYGCGDYNEFSDLCDKIKPLSRKQLDKTIVIDQRLKSFFFAVFMAIDSIQVKN</sequence>
<dbReference type="Proteomes" id="UP000194236">
    <property type="component" value="Unassembled WGS sequence"/>
</dbReference>
<evidence type="ECO:0000313" key="2">
    <source>
        <dbReference type="Proteomes" id="UP000194236"/>
    </source>
</evidence>
<dbReference type="AlphaFoldDB" id="A0A1Y3B4T5"/>
<reference evidence="1 2" key="1">
    <citation type="submission" date="2017-03" db="EMBL/GenBank/DDBJ databases">
        <title>Genome Survey of Euroglyphus maynei.</title>
        <authorList>
            <person name="Arlian L.G."/>
            <person name="Morgan M.S."/>
            <person name="Rider S.D."/>
        </authorList>
    </citation>
    <scope>NUCLEOTIDE SEQUENCE [LARGE SCALE GENOMIC DNA]</scope>
    <source>
        <strain evidence="1">Arlian Lab</strain>
        <tissue evidence="1">Whole body</tissue>
    </source>
</reference>
<dbReference type="OrthoDB" id="6499022at2759"/>
<proteinExistence type="predicted"/>
<dbReference type="EMBL" id="MUJZ01046185">
    <property type="protein sequence ID" value="OTF74616.1"/>
    <property type="molecule type" value="Genomic_DNA"/>
</dbReference>
<keyword evidence="2" id="KW-1185">Reference proteome</keyword>
<protein>
    <submittedName>
        <fullName evidence="1">Uncharacterized protein</fullName>
    </submittedName>
</protein>
<comment type="caution">
    <text evidence="1">The sequence shown here is derived from an EMBL/GenBank/DDBJ whole genome shotgun (WGS) entry which is preliminary data.</text>
</comment>